<evidence type="ECO:0000256" key="6">
    <source>
        <dbReference type="RuleBase" id="RU362028"/>
    </source>
</evidence>
<dbReference type="InterPro" id="IPR006145">
    <property type="entry name" value="PsdUridine_synth_RsuA/RluA"/>
</dbReference>
<dbReference type="PROSITE" id="PS50889">
    <property type="entry name" value="S4"/>
    <property type="match status" value="1"/>
</dbReference>
<sequence length="311" mass="33092">MITETVPSALAGERVDRIVAFVLDVSRSVATSVIEAGGVLVDGAPATSGKVRLEEGQVVSVDPDAVEDEQPPGPDPTVTFGVIHVDDDVIVVDKPAGLVVHPGAGNTDGTLVNGLLARFPELAGVGGDPIRPGIVHRLDAGSSGLLVVARTDAAAEGLIEQFADHSATRVYRALVWGHPDAPHGIIDAPIGRSKRDPLKMAVVADGRWARTEYRVLERFDGPAELALLECELETGRTHQIRVHLSSINHPLVGDPVYGQRRPKLGVERPFLHAAQLAFEHPGTGESVRFESPLAADLQQRLDSLRPVVDDD</sequence>
<dbReference type="NCBIfam" id="TIGR00005">
    <property type="entry name" value="rluA_subfam"/>
    <property type="match status" value="1"/>
</dbReference>
<evidence type="ECO:0000259" key="7">
    <source>
        <dbReference type="SMART" id="SM00363"/>
    </source>
</evidence>
<dbReference type="GO" id="GO:0000455">
    <property type="term" value="P:enzyme-directed rRNA pseudouridine synthesis"/>
    <property type="evidence" value="ECO:0007669"/>
    <property type="project" value="TreeGrafter"/>
</dbReference>
<feature type="active site" evidence="4">
    <location>
        <position position="139"/>
    </location>
</feature>
<evidence type="ECO:0000313" key="9">
    <source>
        <dbReference type="Proteomes" id="UP000294558"/>
    </source>
</evidence>
<dbReference type="Pfam" id="PF01479">
    <property type="entry name" value="S4"/>
    <property type="match status" value="1"/>
</dbReference>
<comment type="catalytic activity">
    <reaction evidence="1 6">
        <text>a uridine in RNA = a pseudouridine in RNA</text>
        <dbReference type="Rhea" id="RHEA:48348"/>
        <dbReference type="Rhea" id="RHEA-COMP:12068"/>
        <dbReference type="Rhea" id="RHEA-COMP:12069"/>
        <dbReference type="ChEBI" id="CHEBI:65314"/>
        <dbReference type="ChEBI" id="CHEBI:65315"/>
    </reaction>
</comment>
<dbReference type="EC" id="5.4.99.-" evidence="6"/>
<dbReference type="InterPro" id="IPR050188">
    <property type="entry name" value="RluA_PseudoU_synthase"/>
</dbReference>
<dbReference type="EMBL" id="SOAU01000001">
    <property type="protein sequence ID" value="TDT16228.1"/>
    <property type="molecule type" value="Genomic_DNA"/>
</dbReference>
<dbReference type="CDD" id="cd02869">
    <property type="entry name" value="PseudoU_synth_RluA_like"/>
    <property type="match status" value="1"/>
</dbReference>
<keyword evidence="9" id="KW-1185">Reference proteome</keyword>
<evidence type="ECO:0000256" key="2">
    <source>
        <dbReference type="ARBA" id="ARBA00010876"/>
    </source>
</evidence>
<comment type="function">
    <text evidence="6">Responsible for synthesis of pseudouridine from uracil.</text>
</comment>
<gene>
    <name evidence="8" type="ORF">BDK89_1812</name>
</gene>
<dbReference type="InterPro" id="IPR036986">
    <property type="entry name" value="S4_RNA-bd_sf"/>
</dbReference>
<proteinExistence type="inferred from homology"/>
<dbReference type="SMART" id="SM00363">
    <property type="entry name" value="S4"/>
    <property type="match status" value="1"/>
</dbReference>
<dbReference type="GO" id="GO:0003723">
    <property type="term" value="F:RNA binding"/>
    <property type="evidence" value="ECO:0007669"/>
    <property type="project" value="UniProtKB-KW"/>
</dbReference>
<evidence type="ECO:0000256" key="3">
    <source>
        <dbReference type="ARBA" id="ARBA00023235"/>
    </source>
</evidence>
<comment type="caution">
    <text evidence="8">The sequence shown here is derived from an EMBL/GenBank/DDBJ whole genome shotgun (WGS) entry which is preliminary data.</text>
</comment>
<dbReference type="Gene3D" id="3.10.290.10">
    <property type="entry name" value="RNA-binding S4 domain"/>
    <property type="match status" value="1"/>
</dbReference>
<dbReference type="InterPro" id="IPR020103">
    <property type="entry name" value="PsdUridine_synth_cat_dom_sf"/>
</dbReference>
<dbReference type="InterPro" id="IPR006225">
    <property type="entry name" value="PsdUridine_synth_RluC/D"/>
</dbReference>
<dbReference type="PANTHER" id="PTHR21600:SF44">
    <property type="entry name" value="RIBOSOMAL LARGE SUBUNIT PSEUDOURIDINE SYNTHASE D"/>
    <property type="match status" value="1"/>
</dbReference>
<organism evidence="8 9">
    <name type="scientific">Ilumatobacter fluminis</name>
    <dbReference type="NCBI Taxonomy" id="467091"/>
    <lineage>
        <taxon>Bacteria</taxon>
        <taxon>Bacillati</taxon>
        <taxon>Actinomycetota</taxon>
        <taxon>Acidimicrobiia</taxon>
        <taxon>Acidimicrobiales</taxon>
        <taxon>Ilumatobacteraceae</taxon>
        <taxon>Ilumatobacter</taxon>
    </lineage>
</organism>
<keyword evidence="5" id="KW-0694">RNA-binding</keyword>
<dbReference type="AlphaFoldDB" id="A0A4V3EIY8"/>
<evidence type="ECO:0000313" key="8">
    <source>
        <dbReference type="EMBL" id="TDT16228.1"/>
    </source>
</evidence>
<dbReference type="SUPFAM" id="SSF55174">
    <property type="entry name" value="Alpha-L RNA-binding motif"/>
    <property type="match status" value="1"/>
</dbReference>
<dbReference type="Pfam" id="PF00849">
    <property type="entry name" value="PseudoU_synth_2"/>
    <property type="match status" value="1"/>
</dbReference>
<evidence type="ECO:0000256" key="5">
    <source>
        <dbReference type="PROSITE-ProRule" id="PRU00182"/>
    </source>
</evidence>
<dbReference type="Gene3D" id="3.30.2350.10">
    <property type="entry name" value="Pseudouridine synthase"/>
    <property type="match status" value="1"/>
</dbReference>
<comment type="similarity">
    <text evidence="2 6">Belongs to the pseudouridine synthase RluA family.</text>
</comment>
<dbReference type="PANTHER" id="PTHR21600">
    <property type="entry name" value="MITOCHONDRIAL RNA PSEUDOURIDINE SYNTHASE"/>
    <property type="match status" value="1"/>
</dbReference>
<evidence type="ECO:0000256" key="1">
    <source>
        <dbReference type="ARBA" id="ARBA00000073"/>
    </source>
</evidence>
<dbReference type="InterPro" id="IPR002942">
    <property type="entry name" value="S4_RNA-bd"/>
</dbReference>
<feature type="domain" description="RNA-binding S4" evidence="7">
    <location>
        <begin position="13"/>
        <end position="71"/>
    </location>
</feature>
<dbReference type="OrthoDB" id="9807829at2"/>
<name>A0A4V3EIY8_9ACTN</name>
<dbReference type="Proteomes" id="UP000294558">
    <property type="component" value="Unassembled WGS sequence"/>
</dbReference>
<reference evidence="8 9" key="1">
    <citation type="submission" date="2019-03" db="EMBL/GenBank/DDBJ databases">
        <title>Sequencing the genomes of 1000 actinobacteria strains.</title>
        <authorList>
            <person name="Klenk H.-P."/>
        </authorList>
    </citation>
    <scope>NUCLEOTIDE SEQUENCE [LARGE SCALE GENOMIC DNA]</scope>
    <source>
        <strain evidence="8 9">DSM 18936</strain>
    </source>
</reference>
<dbReference type="CDD" id="cd00165">
    <property type="entry name" value="S4"/>
    <property type="match status" value="1"/>
</dbReference>
<dbReference type="GO" id="GO:0120159">
    <property type="term" value="F:rRNA pseudouridine synthase activity"/>
    <property type="evidence" value="ECO:0007669"/>
    <property type="project" value="UniProtKB-ARBA"/>
</dbReference>
<evidence type="ECO:0000256" key="4">
    <source>
        <dbReference type="PIRSR" id="PIRSR606225-1"/>
    </source>
</evidence>
<accession>A0A4V3EIY8</accession>
<dbReference type="SUPFAM" id="SSF55120">
    <property type="entry name" value="Pseudouridine synthase"/>
    <property type="match status" value="1"/>
</dbReference>
<dbReference type="RefSeq" id="WP_133868623.1">
    <property type="nucleotide sequence ID" value="NZ_SOAU01000001.1"/>
</dbReference>
<protein>
    <recommendedName>
        <fullName evidence="6">Pseudouridine synthase</fullName>
        <ecNumber evidence="6">5.4.99.-</ecNumber>
    </recommendedName>
</protein>
<keyword evidence="3 6" id="KW-0413">Isomerase</keyword>